<dbReference type="SUPFAM" id="SSF52172">
    <property type="entry name" value="CheY-like"/>
    <property type="match status" value="1"/>
</dbReference>
<dbReference type="SMART" id="SM00421">
    <property type="entry name" value="HTH_LUXR"/>
    <property type="match status" value="1"/>
</dbReference>
<dbReference type="GO" id="GO:0006355">
    <property type="term" value="P:regulation of DNA-templated transcription"/>
    <property type="evidence" value="ECO:0007669"/>
    <property type="project" value="InterPro"/>
</dbReference>
<dbReference type="GO" id="GO:0000160">
    <property type="term" value="P:phosphorelay signal transduction system"/>
    <property type="evidence" value="ECO:0007669"/>
    <property type="project" value="InterPro"/>
</dbReference>
<proteinExistence type="predicted"/>
<dbReference type="Pfam" id="PF00196">
    <property type="entry name" value="GerE"/>
    <property type="match status" value="1"/>
</dbReference>
<dbReference type="Proteomes" id="UP000031843">
    <property type="component" value="Chromosome main"/>
</dbReference>
<keyword evidence="1 3" id="KW-0597">Phosphoprotein</keyword>
<dbReference type="Gene3D" id="3.40.50.2300">
    <property type="match status" value="1"/>
</dbReference>
<dbReference type="SUPFAM" id="SSF46894">
    <property type="entry name" value="C-terminal effector domain of the bipartite response regulators"/>
    <property type="match status" value="1"/>
</dbReference>
<sequence length="210" mass="23564">MIRLLLIDDHTIFREGLKRLLAEQDGFDVIAEAGDASEALGRVREQPFDVALLDVNMPGRSGLEMLPTLRAERPTMPVIVLSMYPAEQYALRAFQAGASGYVTKDMDAMELVDSIHKVAQGKRYIAPSVANCLLDGFDRVADKTPHEQLSSREYEIMLLIVRGIRLTEIGRQMFLSVKTVSTYRSRILKKLGITSNAELARYAVEHRLID</sequence>
<name>A0A0C4Y909_9BURK</name>
<dbReference type="PROSITE" id="PS50043">
    <property type="entry name" value="HTH_LUXR_2"/>
    <property type="match status" value="1"/>
</dbReference>
<dbReference type="SMART" id="SM00448">
    <property type="entry name" value="REC"/>
    <property type="match status" value="1"/>
</dbReference>
<dbReference type="CDD" id="cd17535">
    <property type="entry name" value="REC_NarL-like"/>
    <property type="match status" value="1"/>
</dbReference>
<feature type="modified residue" description="4-aspartylphosphate" evidence="3">
    <location>
        <position position="54"/>
    </location>
</feature>
<evidence type="ECO:0000259" key="4">
    <source>
        <dbReference type="PROSITE" id="PS50043"/>
    </source>
</evidence>
<dbReference type="PRINTS" id="PR00038">
    <property type="entry name" value="HTHLUXR"/>
</dbReference>
<feature type="domain" description="HTH luxR-type" evidence="4">
    <location>
        <begin position="142"/>
        <end position="207"/>
    </location>
</feature>
<dbReference type="KEGG" id="cbw:RR42_m2073"/>
<evidence type="ECO:0000313" key="6">
    <source>
        <dbReference type="EMBL" id="AJG19465.1"/>
    </source>
</evidence>
<evidence type="ECO:0000256" key="1">
    <source>
        <dbReference type="ARBA" id="ARBA00022553"/>
    </source>
</evidence>
<evidence type="ECO:0000256" key="2">
    <source>
        <dbReference type="ARBA" id="ARBA00023125"/>
    </source>
</evidence>
<dbReference type="PROSITE" id="PS50110">
    <property type="entry name" value="RESPONSE_REGULATORY"/>
    <property type="match status" value="1"/>
</dbReference>
<dbReference type="AlphaFoldDB" id="A0A0C4Y909"/>
<dbReference type="InterPro" id="IPR000792">
    <property type="entry name" value="Tscrpt_reg_LuxR_C"/>
</dbReference>
<reference evidence="6 7" key="1">
    <citation type="journal article" date="2015" name="Genome Announc.">
        <title>Complete Genome Sequence of Cupriavidus basilensis 4G11, Isolated from the Oak Ridge Field Research Center Site.</title>
        <authorList>
            <person name="Ray J."/>
            <person name="Waters R.J."/>
            <person name="Skerker J.M."/>
            <person name="Kuehl J.V."/>
            <person name="Price M.N."/>
            <person name="Huang J."/>
            <person name="Chakraborty R."/>
            <person name="Arkin A.P."/>
            <person name="Deutschbauer A."/>
        </authorList>
    </citation>
    <scope>NUCLEOTIDE SEQUENCE [LARGE SCALE GENOMIC DNA]</scope>
    <source>
        <strain evidence="6">4G11</strain>
    </source>
</reference>
<dbReference type="InterPro" id="IPR058245">
    <property type="entry name" value="NreC/VraR/RcsB-like_REC"/>
</dbReference>
<dbReference type="Pfam" id="PF00072">
    <property type="entry name" value="Response_reg"/>
    <property type="match status" value="1"/>
</dbReference>
<dbReference type="RefSeq" id="WP_043346288.1">
    <property type="nucleotide sequence ID" value="NZ_CP010536.1"/>
</dbReference>
<gene>
    <name evidence="6" type="ORF">RR42_m2073</name>
</gene>
<organism evidence="6 7">
    <name type="scientific">Cupriavidus basilensis</name>
    <dbReference type="NCBI Taxonomy" id="68895"/>
    <lineage>
        <taxon>Bacteria</taxon>
        <taxon>Pseudomonadati</taxon>
        <taxon>Pseudomonadota</taxon>
        <taxon>Betaproteobacteria</taxon>
        <taxon>Burkholderiales</taxon>
        <taxon>Burkholderiaceae</taxon>
        <taxon>Cupriavidus</taxon>
    </lineage>
</organism>
<evidence type="ECO:0000256" key="3">
    <source>
        <dbReference type="PROSITE-ProRule" id="PRU00169"/>
    </source>
</evidence>
<dbReference type="EMBL" id="CP010536">
    <property type="protein sequence ID" value="AJG19465.1"/>
    <property type="molecule type" value="Genomic_DNA"/>
</dbReference>
<dbReference type="CDD" id="cd06170">
    <property type="entry name" value="LuxR_C_like"/>
    <property type="match status" value="1"/>
</dbReference>
<keyword evidence="7" id="KW-1185">Reference proteome</keyword>
<protein>
    <submittedName>
        <fullName evidence="6">DNA-binding response regulator, LuxR family</fullName>
    </submittedName>
</protein>
<evidence type="ECO:0000313" key="7">
    <source>
        <dbReference type="Proteomes" id="UP000031843"/>
    </source>
</evidence>
<accession>A0A0C4Y909</accession>
<dbReference type="GO" id="GO:0003677">
    <property type="term" value="F:DNA binding"/>
    <property type="evidence" value="ECO:0007669"/>
    <property type="project" value="UniProtKB-KW"/>
</dbReference>
<dbReference type="OrthoDB" id="9816469at2"/>
<dbReference type="InterPro" id="IPR011006">
    <property type="entry name" value="CheY-like_superfamily"/>
</dbReference>
<dbReference type="PANTHER" id="PTHR43214">
    <property type="entry name" value="TWO-COMPONENT RESPONSE REGULATOR"/>
    <property type="match status" value="1"/>
</dbReference>
<dbReference type="InterPro" id="IPR016032">
    <property type="entry name" value="Sig_transdc_resp-reg_C-effctor"/>
</dbReference>
<dbReference type="STRING" id="68895.RR42_m2073"/>
<dbReference type="InterPro" id="IPR001789">
    <property type="entry name" value="Sig_transdc_resp-reg_receiver"/>
</dbReference>
<dbReference type="InterPro" id="IPR039420">
    <property type="entry name" value="WalR-like"/>
</dbReference>
<keyword evidence="2 6" id="KW-0238">DNA-binding</keyword>
<feature type="domain" description="Response regulatory" evidence="5">
    <location>
        <begin position="3"/>
        <end position="119"/>
    </location>
</feature>
<evidence type="ECO:0000259" key="5">
    <source>
        <dbReference type="PROSITE" id="PS50110"/>
    </source>
</evidence>